<sequence length="415" mass="45247">MSVNEIITITIVLTAVFAYINHRLIKWPPTIGIMVLSLLFSILVVILGSSGSWVAEKVRQLVGAIDFEDVLMNFMLSFLLFAGAIHVDANKLKQERWPVLLLATMGTLISTCLVGGLMFYLFKLFSLNIPLIYCVLFGSLISPTDPIAVLGILKEAKIPSSLELKISGESLFNDGVAVVIFITITEIAKSGGAHIDILDTGKLFLREAVGGLFFGGVLGYIGYWALRSIDDYKVEVLITLALVAGGYLLADRLHVSGPLAMVIAGIITGNKVKNEVMSDITRDYLGKFWELIDELLNAILFLLIGLEMLIIKLNITLLCIGVIAIFLVLLSRLVSVALPVSLLRFKIKFEQHAVAILTWGGLRGGLSVAMALSLPANMYHDEFLLITYVIVVFSILVQGLTIGKVAKRLQPATAK</sequence>
<evidence type="ECO:0000256" key="3">
    <source>
        <dbReference type="ARBA" id="ARBA00022448"/>
    </source>
</evidence>
<evidence type="ECO:0000256" key="1">
    <source>
        <dbReference type="ARBA" id="ARBA00004651"/>
    </source>
</evidence>
<feature type="transmembrane region" description="Helical" evidence="12">
    <location>
        <begin position="232"/>
        <end position="250"/>
    </location>
</feature>
<evidence type="ECO:0000256" key="12">
    <source>
        <dbReference type="SAM" id="Phobius"/>
    </source>
</evidence>
<comment type="similarity">
    <text evidence="2">Belongs to the monovalent cation:proton antiporter 1 (CPA1) transporter (TC 2.A.36) family.</text>
</comment>
<evidence type="ECO:0000256" key="9">
    <source>
        <dbReference type="ARBA" id="ARBA00023065"/>
    </source>
</evidence>
<feature type="transmembrane region" description="Helical" evidence="12">
    <location>
        <begin position="385"/>
        <end position="406"/>
    </location>
</feature>
<dbReference type="EMBL" id="CP051682">
    <property type="protein sequence ID" value="QJD97910.1"/>
    <property type="molecule type" value="Genomic_DNA"/>
</dbReference>
<evidence type="ECO:0000256" key="4">
    <source>
        <dbReference type="ARBA" id="ARBA00022449"/>
    </source>
</evidence>
<feature type="transmembrane region" description="Helical" evidence="12">
    <location>
        <begin position="99"/>
        <end position="122"/>
    </location>
</feature>
<evidence type="ECO:0000256" key="7">
    <source>
        <dbReference type="ARBA" id="ARBA00022989"/>
    </source>
</evidence>
<evidence type="ECO:0000313" key="14">
    <source>
        <dbReference type="EMBL" id="QJD97910.1"/>
    </source>
</evidence>
<protein>
    <submittedName>
        <fullName evidence="14">Sodium:proton antiporter</fullName>
    </submittedName>
</protein>
<comment type="subcellular location">
    <subcellularLocation>
        <location evidence="1">Cell membrane</location>
        <topology evidence="1">Multi-pass membrane protein</topology>
    </subcellularLocation>
</comment>
<dbReference type="GO" id="GO:0015385">
    <property type="term" value="F:sodium:proton antiporter activity"/>
    <property type="evidence" value="ECO:0007669"/>
    <property type="project" value="InterPro"/>
</dbReference>
<name>A0A7L5E3I4_9SPHI</name>
<accession>A0A7L5E3I4</accession>
<feature type="transmembrane region" description="Helical" evidence="12">
    <location>
        <begin position="128"/>
        <end position="153"/>
    </location>
</feature>
<gene>
    <name evidence="14" type="ORF">HH214_19515</name>
</gene>
<dbReference type="KEGG" id="mrob:HH214_19515"/>
<proteinExistence type="inferred from homology"/>
<feature type="transmembrane region" description="Helical" evidence="12">
    <location>
        <begin position="70"/>
        <end position="87"/>
    </location>
</feature>
<dbReference type="Pfam" id="PF00999">
    <property type="entry name" value="Na_H_Exchanger"/>
    <property type="match status" value="1"/>
</dbReference>
<keyword evidence="9" id="KW-0406">Ion transport</keyword>
<keyword evidence="11" id="KW-0739">Sodium transport</keyword>
<dbReference type="GO" id="GO:0098719">
    <property type="term" value="P:sodium ion import across plasma membrane"/>
    <property type="evidence" value="ECO:0007669"/>
    <property type="project" value="TreeGrafter"/>
</dbReference>
<feature type="transmembrane region" description="Helical" evidence="12">
    <location>
        <begin position="208"/>
        <end position="226"/>
    </location>
</feature>
<dbReference type="Proteomes" id="UP000503278">
    <property type="component" value="Chromosome"/>
</dbReference>
<dbReference type="Gene3D" id="6.10.140.1330">
    <property type="match status" value="1"/>
</dbReference>
<evidence type="ECO:0000256" key="10">
    <source>
        <dbReference type="ARBA" id="ARBA00023136"/>
    </source>
</evidence>
<dbReference type="RefSeq" id="WP_169610501.1">
    <property type="nucleotide sequence ID" value="NZ_CP051682.1"/>
</dbReference>
<keyword evidence="6 12" id="KW-0812">Transmembrane</keyword>
<evidence type="ECO:0000256" key="6">
    <source>
        <dbReference type="ARBA" id="ARBA00022692"/>
    </source>
</evidence>
<reference evidence="14 15" key="1">
    <citation type="submission" date="2020-04" db="EMBL/GenBank/DDBJ databases">
        <title>Genome sequencing of novel species.</title>
        <authorList>
            <person name="Heo J."/>
            <person name="Kim S.-J."/>
            <person name="Kim J.-S."/>
            <person name="Hong S.-B."/>
            <person name="Kwon S.-W."/>
        </authorList>
    </citation>
    <scope>NUCLEOTIDE SEQUENCE [LARGE SCALE GENOMIC DNA]</scope>
    <source>
        <strain evidence="14 15">F39-2</strain>
    </source>
</reference>
<keyword evidence="7 12" id="KW-1133">Transmembrane helix</keyword>
<keyword evidence="15" id="KW-1185">Reference proteome</keyword>
<dbReference type="GO" id="GO:0051453">
    <property type="term" value="P:regulation of intracellular pH"/>
    <property type="evidence" value="ECO:0007669"/>
    <property type="project" value="TreeGrafter"/>
</dbReference>
<feature type="transmembrane region" description="Helical" evidence="12">
    <location>
        <begin position="6"/>
        <end position="24"/>
    </location>
</feature>
<feature type="transmembrane region" description="Helical" evidence="12">
    <location>
        <begin position="354"/>
        <end position="373"/>
    </location>
</feature>
<organism evidence="14 15">
    <name type="scientific">Mucilaginibacter robiniae</name>
    <dbReference type="NCBI Taxonomy" id="2728022"/>
    <lineage>
        <taxon>Bacteria</taxon>
        <taxon>Pseudomonadati</taxon>
        <taxon>Bacteroidota</taxon>
        <taxon>Sphingobacteriia</taxon>
        <taxon>Sphingobacteriales</taxon>
        <taxon>Sphingobacteriaceae</taxon>
        <taxon>Mucilaginibacter</taxon>
    </lineage>
</organism>
<evidence type="ECO:0000259" key="13">
    <source>
        <dbReference type="Pfam" id="PF00999"/>
    </source>
</evidence>
<feature type="transmembrane region" description="Helical" evidence="12">
    <location>
        <begin position="31"/>
        <end position="50"/>
    </location>
</feature>
<keyword evidence="10 12" id="KW-0472">Membrane</keyword>
<keyword evidence="4" id="KW-0050">Antiport</keyword>
<dbReference type="PANTHER" id="PTHR10110:SF195">
    <property type="entry name" value="NA(+)_H(+) ANTIPORTER NHAS2"/>
    <property type="match status" value="1"/>
</dbReference>
<evidence type="ECO:0000256" key="11">
    <source>
        <dbReference type="ARBA" id="ARBA00023201"/>
    </source>
</evidence>
<evidence type="ECO:0000256" key="5">
    <source>
        <dbReference type="ARBA" id="ARBA00022475"/>
    </source>
</evidence>
<keyword evidence="5" id="KW-1003">Cell membrane</keyword>
<dbReference type="GO" id="GO:0005886">
    <property type="term" value="C:plasma membrane"/>
    <property type="evidence" value="ECO:0007669"/>
    <property type="project" value="UniProtKB-SubCell"/>
</dbReference>
<evidence type="ECO:0000256" key="2">
    <source>
        <dbReference type="ARBA" id="ARBA00007367"/>
    </source>
</evidence>
<keyword evidence="3" id="KW-0813">Transport</keyword>
<feature type="domain" description="Cation/H+ exchanger transmembrane" evidence="13">
    <location>
        <begin position="12"/>
        <end position="406"/>
    </location>
</feature>
<keyword evidence="8" id="KW-0915">Sodium</keyword>
<evidence type="ECO:0000313" key="15">
    <source>
        <dbReference type="Proteomes" id="UP000503278"/>
    </source>
</evidence>
<dbReference type="AlphaFoldDB" id="A0A7L5E3I4"/>
<dbReference type="InterPro" id="IPR018422">
    <property type="entry name" value="Cation/H_exchanger_CPA1"/>
</dbReference>
<evidence type="ECO:0000256" key="8">
    <source>
        <dbReference type="ARBA" id="ARBA00023053"/>
    </source>
</evidence>
<dbReference type="PANTHER" id="PTHR10110">
    <property type="entry name" value="SODIUM/HYDROGEN EXCHANGER"/>
    <property type="match status" value="1"/>
</dbReference>
<dbReference type="GO" id="GO:0015386">
    <property type="term" value="F:potassium:proton antiporter activity"/>
    <property type="evidence" value="ECO:0007669"/>
    <property type="project" value="TreeGrafter"/>
</dbReference>
<dbReference type="InterPro" id="IPR006153">
    <property type="entry name" value="Cation/H_exchanger_TM"/>
</dbReference>